<reference evidence="1 2" key="1">
    <citation type="journal article" date="2020" name="Cell">
        <title>Large-Scale Comparative Analyses of Tick Genomes Elucidate Their Genetic Diversity and Vector Capacities.</title>
        <authorList>
            <consortium name="Tick Genome and Microbiome Consortium (TIGMIC)"/>
            <person name="Jia N."/>
            <person name="Wang J."/>
            <person name="Shi W."/>
            <person name="Du L."/>
            <person name="Sun Y."/>
            <person name="Zhan W."/>
            <person name="Jiang J.F."/>
            <person name="Wang Q."/>
            <person name="Zhang B."/>
            <person name="Ji P."/>
            <person name="Bell-Sakyi L."/>
            <person name="Cui X.M."/>
            <person name="Yuan T.T."/>
            <person name="Jiang B.G."/>
            <person name="Yang W.F."/>
            <person name="Lam T.T."/>
            <person name="Chang Q.C."/>
            <person name="Ding S.J."/>
            <person name="Wang X.J."/>
            <person name="Zhu J.G."/>
            <person name="Ruan X.D."/>
            <person name="Zhao L."/>
            <person name="Wei J.T."/>
            <person name="Ye R.Z."/>
            <person name="Que T.C."/>
            <person name="Du C.H."/>
            <person name="Zhou Y.H."/>
            <person name="Cheng J.X."/>
            <person name="Dai P.F."/>
            <person name="Guo W.B."/>
            <person name="Han X.H."/>
            <person name="Huang E.J."/>
            <person name="Li L.F."/>
            <person name="Wei W."/>
            <person name="Gao Y.C."/>
            <person name="Liu J.Z."/>
            <person name="Shao H.Z."/>
            <person name="Wang X."/>
            <person name="Wang C.C."/>
            <person name="Yang T.C."/>
            <person name="Huo Q.B."/>
            <person name="Li W."/>
            <person name="Chen H.Y."/>
            <person name="Chen S.E."/>
            <person name="Zhou L.G."/>
            <person name="Ni X.B."/>
            <person name="Tian J.H."/>
            <person name="Sheng Y."/>
            <person name="Liu T."/>
            <person name="Pan Y.S."/>
            <person name="Xia L.Y."/>
            <person name="Li J."/>
            <person name="Zhao F."/>
            <person name="Cao W.C."/>
        </authorList>
    </citation>
    <scope>NUCLEOTIDE SEQUENCE [LARGE SCALE GENOMIC DNA]</scope>
    <source>
        <strain evidence="1">Iper-2018</strain>
    </source>
</reference>
<gene>
    <name evidence="1" type="ORF">HPB47_001315</name>
</gene>
<sequence length="237" mass="26750">MLIHRTKDPVCRHDDRIICAHASRMLEAFLVYIYACYEHVCRVFWVGLEVSSIEVYPLSYQSETTKARRTDVTATPAQEADELSLQGPRRGPKLPGRAATAWACRSPLGTCPAWSASSSAFHGIVFSKGHHGQQDCVYVQPHSGITAVHFDVFYDRCGTKPDHHGSFYENTIVVQYGVDVIEAWDEAKRLRCEWHDAYEKSALKTPSIQLADLEVQELNFQGDSVGCWMEIQEGKRT</sequence>
<protein>
    <submittedName>
        <fullName evidence="1">Uncharacterized protein</fullName>
    </submittedName>
</protein>
<accession>A0AC60PQ32</accession>
<evidence type="ECO:0000313" key="2">
    <source>
        <dbReference type="Proteomes" id="UP000805193"/>
    </source>
</evidence>
<name>A0AC60PQ32_IXOPE</name>
<evidence type="ECO:0000313" key="1">
    <source>
        <dbReference type="EMBL" id="KAG0422887.1"/>
    </source>
</evidence>
<keyword evidence="2" id="KW-1185">Reference proteome</keyword>
<comment type="caution">
    <text evidence="1">The sequence shown here is derived from an EMBL/GenBank/DDBJ whole genome shotgun (WGS) entry which is preliminary data.</text>
</comment>
<proteinExistence type="predicted"/>
<organism evidence="1 2">
    <name type="scientific">Ixodes persulcatus</name>
    <name type="common">Taiga tick</name>
    <dbReference type="NCBI Taxonomy" id="34615"/>
    <lineage>
        <taxon>Eukaryota</taxon>
        <taxon>Metazoa</taxon>
        <taxon>Ecdysozoa</taxon>
        <taxon>Arthropoda</taxon>
        <taxon>Chelicerata</taxon>
        <taxon>Arachnida</taxon>
        <taxon>Acari</taxon>
        <taxon>Parasitiformes</taxon>
        <taxon>Ixodida</taxon>
        <taxon>Ixodoidea</taxon>
        <taxon>Ixodidae</taxon>
        <taxon>Ixodinae</taxon>
        <taxon>Ixodes</taxon>
    </lineage>
</organism>
<dbReference type="Proteomes" id="UP000805193">
    <property type="component" value="Unassembled WGS sequence"/>
</dbReference>
<dbReference type="EMBL" id="JABSTQ010010169">
    <property type="protein sequence ID" value="KAG0422887.1"/>
    <property type="molecule type" value="Genomic_DNA"/>
</dbReference>